<keyword evidence="4" id="KW-1185">Reference proteome</keyword>
<feature type="transmembrane region" description="Helical" evidence="1">
    <location>
        <begin position="6"/>
        <end position="28"/>
    </location>
</feature>
<comment type="caution">
    <text evidence="3">The sequence shown here is derived from an EMBL/GenBank/DDBJ whole genome shotgun (WGS) entry which is preliminary data.</text>
</comment>
<keyword evidence="1" id="KW-0472">Membrane</keyword>
<dbReference type="PANTHER" id="PTHR43798">
    <property type="entry name" value="MONOACYLGLYCEROL LIPASE"/>
    <property type="match status" value="1"/>
</dbReference>
<name>A0A7X1FVS0_9SPHN</name>
<keyword evidence="3" id="KW-0378">Hydrolase</keyword>
<dbReference type="AlphaFoldDB" id="A0A7X1FVS0"/>
<evidence type="ECO:0000313" key="3">
    <source>
        <dbReference type="EMBL" id="MBC2667894.1"/>
    </source>
</evidence>
<evidence type="ECO:0000259" key="2">
    <source>
        <dbReference type="Pfam" id="PF00561"/>
    </source>
</evidence>
<dbReference type="Pfam" id="PF00561">
    <property type="entry name" value="Abhydrolase_1"/>
    <property type="match status" value="1"/>
</dbReference>
<protein>
    <submittedName>
        <fullName evidence="3">Alpha/beta hydrolase</fullName>
    </submittedName>
</protein>
<dbReference type="Gene3D" id="3.40.50.1820">
    <property type="entry name" value="alpha/beta hydrolase"/>
    <property type="match status" value="1"/>
</dbReference>
<accession>A0A7X1FVS0</accession>
<sequence length="322" mass="34019">MSAAAILTGALGSVAALAGGLVLISFLLGRQAERRVPPLGGFLELPDARLHYLTMGAGAPVVLVHGLTGQLRDFTYALAGKLAQDHQVFLFDRPGSGHSTWRRGGDRGLAAHAGMLHAFIAGMDLRKPMIVGHSLGGAVALKCAIDHPDIASGLALICPLTQPIGDAPPMFAPLLIESDLKRWLLSVTLAVPVGKLKRAEIARMLFSPDPVPTDYATRGGAMLKDRASVFRTASREVLAVQAEMQDIADRLTEVHIPVSILYGREDAVLDPVLHGQLTAGKLPKADLSMIDGGHMIPATRPDAVAAWIRRASASRQEQSGAA</sequence>
<dbReference type="GO" id="GO:0016787">
    <property type="term" value="F:hydrolase activity"/>
    <property type="evidence" value="ECO:0007669"/>
    <property type="project" value="UniProtKB-KW"/>
</dbReference>
<gene>
    <name evidence="3" type="ORF">H7F53_01890</name>
</gene>
<organism evidence="3 4">
    <name type="scientific">Novosphingobium piscinae</name>
    <dbReference type="NCBI Taxonomy" id="1507448"/>
    <lineage>
        <taxon>Bacteria</taxon>
        <taxon>Pseudomonadati</taxon>
        <taxon>Pseudomonadota</taxon>
        <taxon>Alphaproteobacteria</taxon>
        <taxon>Sphingomonadales</taxon>
        <taxon>Sphingomonadaceae</taxon>
        <taxon>Novosphingobium</taxon>
    </lineage>
</organism>
<dbReference type="InterPro" id="IPR000073">
    <property type="entry name" value="AB_hydrolase_1"/>
</dbReference>
<dbReference type="PRINTS" id="PR00111">
    <property type="entry name" value="ABHYDROLASE"/>
</dbReference>
<evidence type="ECO:0000256" key="1">
    <source>
        <dbReference type="SAM" id="Phobius"/>
    </source>
</evidence>
<dbReference type="RefSeq" id="WP_185677756.1">
    <property type="nucleotide sequence ID" value="NZ_JACLAX010000001.1"/>
</dbReference>
<dbReference type="InterPro" id="IPR050266">
    <property type="entry name" value="AB_hydrolase_sf"/>
</dbReference>
<reference evidence="3 4" key="1">
    <citation type="submission" date="2020-08" db="EMBL/GenBank/DDBJ databases">
        <title>The genome sequence of type strain Novosphingobium piscinae KCTC 42194.</title>
        <authorList>
            <person name="Liu Y."/>
        </authorList>
    </citation>
    <scope>NUCLEOTIDE SEQUENCE [LARGE SCALE GENOMIC DNA]</scope>
    <source>
        <strain evidence="3 4">KCTC 42194</strain>
    </source>
</reference>
<dbReference type="InterPro" id="IPR029058">
    <property type="entry name" value="AB_hydrolase_fold"/>
</dbReference>
<keyword evidence="1" id="KW-0812">Transmembrane</keyword>
<dbReference type="Proteomes" id="UP000551327">
    <property type="component" value="Unassembled WGS sequence"/>
</dbReference>
<proteinExistence type="predicted"/>
<keyword evidence="1" id="KW-1133">Transmembrane helix</keyword>
<dbReference type="SUPFAM" id="SSF53474">
    <property type="entry name" value="alpha/beta-Hydrolases"/>
    <property type="match status" value="1"/>
</dbReference>
<dbReference type="EMBL" id="JACLAX010000001">
    <property type="protein sequence ID" value="MBC2667894.1"/>
    <property type="molecule type" value="Genomic_DNA"/>
</dbReference>
<feature type="domain" description="AB hydrolase-1" evidence="2">
    <location>
        <begin position="60"/>
        <end position="298"/>
    </location>
</feature>
<evidence type="ECO:0000313" key="4">
    <source>
        <dbReference type="Proteomes" id="UP000551327"/>
    </source>
</evidence>